<proteinExistence type="predicted"/>
<dbReference type="PATRIC" id="fig|505341.3.peg.1286"/>
<evidence type="ECO:0000313" key="1">
    <source>
        <dbReference type="EMBL" id="OBW94317.1"/>
    </source>
</evidence>
<dbReference type="AlphaFoldDB" id="A0A1A7NVT1"/>
<reference evidence="1 2" key="1">
    <citation type="submission" date="2014-11" db="EMBL/GenBank/DDBJ databases">
        <title>Pan-genome of Gallibacterium spp.</title>
        <authorList>
            <person name="Kudirkiene E."/>
            <person name="Bojesen A.M."/>
        </authorList>
    </citation>
    <scope>NUCLEOTIDE SEQUENCE [LARGE SCALE GENOMIC DNA]</scope>
    <source>
        <strain evidence="1 2">F150</strain>
    </source>
</reference>
<sequence>MFLITTLTAVFANAHNVWIEPVDSAKHEYVVKFGHQETEGYPAKKLEEVAAVDSSGAIKPVAVTFSQQHEAHFTLATGDIVFLKFNNGVWSKLPNGRYVEKTKAEEPTAVLSMNPVKYGKAILNWGEQAFKPHQQPYELVPLEQPKAGKPVSILVLHQGKPVAGIKVGEGEDKPFNLTNEKGIATFQVKAGENRIWAEFDEKVDNNADYDSRSIEYLLTFNVK</sequence>
<dbReference type="InterPro" id="IPR019613">
    <property type="entry name" value="DUF4198"/>
</dbReference>
<gene>
    <name evidence="1" type="ORF">QS62_06400</name>
</gene>
<organism evidence="1 2">
    <name type="scientific">Gallibacterium salpingitidis</name>
    <dbReference type="NCBI Taxonomy" id="505341"/>
    <lineage>
        <taxon>Bacteria</taxon>
        <taxon>Pseudomonadati</taxon>
        <taxon>Pseudomonadota</taxon>
        <taxon>Gammaproteobacteria</taxon>
        <taxon>Pasteurellales</taxon>
        <taxon>Pasteurellaceae</taxon>
        <taxon>Gallibacterium</taxon>
    </lineage>
</organism>
<accession>A0A1A7NVT1</accession>
<comment type="caution">
    <text evidence="1">The sequence shown here is derived from an EMBL/GenBank/DDBJ whole genome shotgun (WGS) entry which is preliminary data.</text>
</comment>
<dbReference type="Proteomes" id="UP000092649">
    <property type="component" value="Unassembled WGS sequence"/>
</dbReference>
<dbReference type="Pfam" id="PF10670">
    <property type="entry name" value="DUF4198"/>
    <property type="match status" value="1"/>
</dbReference>
<protein>
    <submittedName>
        <fullName evidence="1">Membrane protein</fullName>
    </submittedName>
</protein>
<dbReference type="EMBL" id="JTJL01000027">
    <property type="protein sequence ID" value="OBW94317.1"/>
    <property type="molecule type" value="Genomic_DNA"/>
</dbReference>
<evidence type="ECO:0000313" key="2">
    <source>
        <dbReference type="Proteomes" id="UP000092649"/>
    </source>
</evidence>
<keyword evidence="2" id="KW-1185">Reference proteome</keyword>
<name>A0A1A7NVT1_9PAST</name>